<sequence length="197" mass="21950">MSKPSGFKYRSGQYIFLQCPSISPFECLPKLLLDGPYGALAQDDRNYDVLLLVGLGIGATPFISILRDLLNNNQTLEDQTDSNTETSISGDSLLSLASSTEKKKSRMAKSANFYRVTREPGSFEWFEGVMNEVAEMDQKANNILHTCLNLDGQIEMPNYLTSVYQEGDARSTLITMVQALTHAKHGVDILITWIFLL</sequence>
<evidence type="ECO:0000256" key="2">
    <source>
        <dbReference type="ARBA" id="ARBA00022827"/>
    </source>
</evidence>
<dbReference type="SUPFAM" id="SSF52343">
    <property type="entry name" value="Ferredoxin reductase-like, C-terminal NADP-linked domain"/>
    <property type="match status" value="1"/>
</dbReference>
<keyword evidence="2" id="KW-0274">FAD</keyword>
<evidence type="ECO:0000259" key="5">
    <source>
        <dbReference type="Pfam" id="PF08030"/>
    </source>
</evidence>
<reference evidence="6" key="1">
    <citation type="journal article" date="2017" name="Nature">
        <title>The sunflower genome provides insights into oil metabolism, flowering and Asterid evolution.</title>
        <authorList>
            <person name="Badouin H."/>
            <person name="Gouzy J."/>
            <person name="Grassa C.J."/>
            <person name="Murat F."/>
            <person name="Staton S.E."/>
            <person name="Cottret L."/>
            <person name="Lelandais-Briere C."/>
            <person name="Owens G.L."/>
            <person name="Carrere S."/>
            <person name="Mayjonade B."/>
            <person name="Legrand L."/>
            <person name="Gill N."/>
            <person name="Kane N.C."/>
            <person name="Bowers J.E."/>
            <person name="Hubner S."/>
            <person name="Bellec A."/>
            <person name="Berard A."/>
            <person name="Berges H."/>
            <person name="Blanchet N."/>
            <person name="Boniface M.C."/>
            <person name="Brunel D."/>
            <person name="Catrice O."/>
            <person name="Chaidir N."/>
            <person name="Claudel C."/>
            <person name="Donnadieu C."/>
            <person name="Faraut T."/>
            <person name="Fievet G."/>
            <person name="Helmstetter N."/>
            <person name="King M."/>
            <person name="Knapp S.J."/>
            <person name="Lai Z."/>
            <person name="Le Paslier M.C."/>
            <person name="Lippi Y."/>
            <person name="Lorenzon L."/>
            <person name="Mandel J.R."/>
            <person name="Marage G."/>
            <person name="Marchand G."/>
            <person name="Marquand E."/>
            <person name="Bret-Mestries E."/>
            <person name="Morien E."/>
            <person name="Nambeesan S."/>
            <person name="Nguyen T."/>
            <person name="Pegot-Espagnet P."/>
            <person name="Pouilly N."/>
            <person name="Raftis F."/>
            <person name="Sallet E."/>
            <person name="Schiex T."/>
            <person name="Thomas J."/>
            <person name="Vandecasteele C."/>
            <person name="Vares D."/>
            <person name="Vear F."/>
            <person name="Vautrin S."/>
            <person name="Crespi M."/>
            <person name="Mangin B."/>
            <person name="Burke J.M."/>
            <person name="Salse J."/>
            <person name="Munos S."/>
            <person name="Vincourt P."/>
            <person name="Rieseberg L.H."/>
            <person name="Langlade N.B."/>
        </authorList>
    </citation>
    <scope>NUCLEOTIDE SEQUENCE</scope>
    <source>
        <tissue evidence="6">Leaves</tissue>
    </source>
</reference>
<accession>A0A9K3JI61</accession>
<evidence type="ECO:0000256" key="3">
    <source>
        <dbReference type="ARBA" id="ARBA00023002"/>
    </source>
</evidence>
<reference evidence="6" key="2">
    <citation type="submission" date="2020-06" db="EMBL/GenBank/DDBJ databases">
        <title>Helianthus annuus Genome sequencing and assembly Release 2.</title>
        <authorList>
            <person name="Gouzy J."/>
            <person name="Langlade N."/>
            <person name="Munos S."/>
        </authorList>
    </citation>
    <scope>NUCLEOTIDE SEQUENCE</scope>
    <source>
        <tissue evidence="6">Leaves</tissue>
    </source>
</reference>
<dbReference type="InterPro" id="IPR013121">
    <property type="entry name" value="Fe_red_NAD-bd_6"/>
</dbReference>
<proteinExistence type="predicted"/>
<dbReference type="PANTHER" id="PTHR11972:SF44">
    <property type="entry name" value="RESPIRATORY BURST OXIDASE HOMOLOG PROTEIN E"/>
    <property type="match status" value="1"/>
</dbReference>
<dbReference type="GO" id="GO:0016020">
    <property type="term" value="C:membrane"/>
    <property type="evidence" value="ECO:0007669"/>
    <property type="project" value="InterPro"/>
</dbReference>
<evidence type="ECO:0000256" key="1">
    <source>
        <dbReference type="ARBA" id="ARBA00022630"/>
    </source>
</evidence>
<dbReference type="InterPro" id="IPR050369">
    <property type="entry name" value="RBOH/FRE"/>
</dbReference>
<dbReference type="Pfam" id="PF08030">
    <property type="entry name" value="NAD_binding_6"/>
    <property type="match status" value="1"/>
</dbReference>
<dbReference type="GO" id="GO:0016174">
    <property type="term" value="F:NAD(P)H oxidase H2O2-forming activity"/>
    <property type="evidence" value="ECO:0007669"/>
    <property type="project" value="UniProtKB-EC"/>
</dbReference>
<feature type="domain" description="Ferric reductase NAD binding" evidence="5">
    <location>
        <begin position="47"/>
        <end position="188"/>
    </location>
</feature>
<dbReference type="Gene3D" id="3.40.50.80">
    <property type="entry name" value="Nucleotide-binding domain of ferredoxin-NADP reductase (FNR) module"/>
    <property type="match status" value="1"/>
</dbReference>
<dbReference type="CDD" id="cd06186">
    <property type="entry name" value="NOX_Duox_like_FAD_NADP"/>
    <property type="match status" value="1"/>
</dbReference>
<dbReference type="Proteomes" id="UP000215914">
    <property type="component" value="Unassembled WGS sequence"/>
</dbReference>
<protein>
    <submittedName>
        <fullName evidence="6">NAD(P)H oxidase (H(2)O(2)-forming)</fullName>
        <ecNumber evidence="6">1.6.3.1</ecNumber>
    </submittedName>
</protein>
<evidence type="ECO:0000259" key="4">
    <source>
        <dbReference type="Pfam" id="PF08022"/>
    </source>
</evidence>
<feature type="domain" description="FAD-binding 8" evidence="4">
    <location>
        <begin position="1"/>
        <end position="27"/>
    </location>
</feature>
<evidence type="ECO:0000313" key="7">
    <source>
        <dbReference type="Proteomes" id="UP000215914"/>
    </source>
</evidence>
<dbReference type="AlphaFoldDB" id="A0A9K3JI61"/>
<dbReference type="PANTHER" id="PTHR11972">
    <property type="entry name" value="NADPH OXIDASE"/>
    <property type="match status" value="1"/>
</dbReference>
<keyword evidence="1" id="KW-0285">Flavoprotein</keyword>
<dbReference type="PRINTS" id="PR00466">
    <property type="entry name" value="GP91PHOX"/>
</dbReference>
<dbReference type="EMBL" id="MNCJ02000318">
    <property type="protein sequence ID" value="KAF5815431.1"/>
    <property type="molecule type" value="Genomic_DNA"/>
</dbReference>
<gene>
    <name evidence="6" type="ORF">HanXRQr2_Chr03g0123031</name>
</gene>
<keyword evidence="7" id="KW-1185">Reference proteome</keyword>
<dbReference type="Gramene" id="mRNA:HanXRQr2_Chr03g0123031">
    <property type="protein sequence ID" value="mRNA:HanXRQr2_Chr03g0123031"/>
    <property type="gene ID" value="HanXRQr2_Chr03g0123031"/>
</dbReference>
<dbReference type="Pfam" id="PF08022">
    <property type="entry name" value="FAD_binding_8"/>
    <property type="match status" value="1"/>
</dbReference>
<comment type="caution">
    <text evidence="6">The sequence shown here is derived from an EMBL/GenBank/DDBJ whole genome shotgun (WGS) entry which is preliminary data.</text>
</comment>
<name>A0A9K3JI61_HELAN</name>
<dbReference type="InterPro" id="IPR000778">
    <property type="entry name" value="Cyt_b245_heavy_chain"/>
</dbReference>
<dbReference type="EC" id="1.6.3.1" evidence="6"/>
<dbReference type="InterPro" id="IPR039261">
    <property type="entry name" value="FNR_nucleotide-bd"/>
</dbReference>
<dbReference type="InterPro" id="IPR013112">
    <property type="entry name" value="FAD-bd_8"/>
</dbReference>
<keyword evidence="3 6" id="KW-0560">Oxidoreductase</keyword>
<evidence type="ECO:0000313" key="6">
    <source>
        <dbReference type="EMBL" id="KAF5815431.1"/>
    </source>
</evidence>
<organism evidence="6 7">
    <name type="scientific">Helianthus annuus</name>
    <name type="common">Common sunflower</name>
    <dbReference type="NCBI Taxonomy" id="4232"/>
    <lineage>
        <taxon>Eukaryota</taxon>
        <taxon>Viridiplantae</taxon>
        <taxon>Streptophyta</taxon>
        <taxon>Embryophyta</taxon>
        <taxon>Tracheophyta</taxon>
        <taxon>Spermatophyta</taxon>
        <taxon>Magnoliopsida</taxon>
        <taxon>eudicotyledons</taxon>
        <taxon>Gunneridae</taxon>
        <taxon>Pentapetalae</taxon>
        <taxon>asterids</taxon>
        <taxon>campanulids</taxon>
        <taxon>Asterales</taxon>
        <taxon>Asteraceae</taxon>
        <taxon>Asteroideae</taxon>
        <taxon>Heliantheae alliance</taxon>
        <taxon>Heliantheae</taxon>
        <taxon>Helianthus</taxon>
    </lineage>
</organism>